<organism evidence="2">
    <name type="scientific">marine metagenome</name>
    <dbReference type="NCBI Taxonomy" id="408172"/>
    <lineage>
        <taxon>unclassified sequences</taxon>
        <taxon>metagenomes</taxon>
        <taxon>ecological metagenomes</taxon>
    </lineage>
</organism>
<reference evidence="2" key="1">
    <citation type="submission" date="2018-05" db="EMBL/GenBank/DDBJ databases">
        <authorList>
            <person name="Lanie J.A."/>
            <person name="Ng W.-L."/>
            <person name="Kazmierczak K.M."/>
            <person name="Andrzejewski T.M."/>
            <person name="Davidsen T.M."/>
            <person name="Wayne K.J."/>
            <person name="Tettelin H."/>
            <person name="Glass J.I."/>
            <person name="Rusch D."/>
            <person name="Podicherti R."/>
            <person name="Tsui H.-C.T."/>
            <person name="Winkler M.E."/>
        </authorList>
    </citation>
    <scope>NUCLEOTIDE SEQUENCE</scope>
</reference>
<evidence type="ECO:0008006" key="3">
    <source>
        <dbReference type="Google" id="ProtNLM"/>
    </source>
</evidence>
<keyword evidence="1" id="KW-0812">Transmembrane</keyword>
<keyword evidence="1" id="KW-0472">Membrane</keyword>
<proteinExistence type="predicted"/>
<dbReference type="EMBL" id="UINC01001194">
    <property type="protein sequence ID" value="SUZ73895.1"/>
    <property type="molecule type" value="Genomic_DNA"/>
</dbReference>
<dbReference type="AlphaFoldDB" id="A0A381Q3H0"/>
<protein>
    <recommendedName>
        <fullName evidence="3">DUF4870 domain-containing protein</fullName>
    </recommendedName>
</protein>
<gene>
    <name evidence="2" type="ORF">METZ01_LOCUS26749</name>
</gene>
<evidence type="ECO:0000313" key="2">
    <source>
        <dbReference type="EMBL" id="SUZ73895.1"/>
    </source>
</evidence>
<name>A0A381Q3H0_9ZZZZ</name>
<accession>A0A381Q3H0</accession>
<feature type="transmembrane region" description="Helical" evidence="1">
    <location>
        <begin position="48"/>
        <end position="81"/>
    </location>
</feature>
<evidence type="ECO:0000256" key="1">
    <source>
        <dbReference type="SAM" id="Phobius"/>
    </source>
</evidence>
<sequence>MEGKVKIQLAYGLYLGVATAVFGLYLAYTQRRAGNAFVASHCRFLIRTFWIGVLYVGLSGLLVGLLPGGIYLLAFPALWWFIRCVKGLMDIVSHEPVQNEETWLF</sequence>
<feature type="transmembrane region" description="Helical" evidence="1">
    <location>
        <begin position="9"/>
        <end position="28"/>
    </location>
</feature>
<keyword evidence="1" id="KW-1133">Transmembrane helix</keyword>